<dbReference type="InterPro" id="IPR002772">
    <property type="entry name" value="Glyco_hydro_3_C"/>
</dbReference>
<dbReference type="PRINTS" id="PR00133">
    <property type="entry name" value="GLHYDRLASE3"/>
</dbReference>
<dbReference type="SUPFAM" id="SSF51445">
    <property type="entry name" value="(Trans)glycosidases"/>
    <property type="match status" value="1"/>
</dbReference>
<evidence type="ECO:0000259" key="8">
    <source>
        <dbReference type="Pfam" id="PF01915"/>
    </source>
</evidence>
<accession>A0A511AGX7</accession>
<gene>
    <name evidence="9" type="ORF">MAE01_26000</name>
</gene>
<evidence type="ECO:0000256" key="1">
    <source>
        <dbReference type="ARBA" id="ARBA00000448"/>
    </source>
</evidence>
<comment type="similarity">
    <text evidence="2">Belongs to the glycosyl hydrolase 3 family.</text>
</comment>
<evidence type="ECO:0000313" key="9">
    <source>
        <dbReference type="EMBL" id="GEK87424.1"/>
    </source>
</evidence>
<feature type="domain" description="Glycoside hydrolase family 3 N-terminal" evidence="7">
    <location>
        <begin position="52"/>
        <end position="373"/>
    </location>
</feature>
<comment type="caution">
    <text evidence="9">The sequence shown here is derived from an EMBL/GenBank/DDBJ whole genome shotgun (WGS) entry which is preliminary data.</text>
</comment>
<name>A0A511AGX7_9MICO</name>
<organism evidence="9 10">
    <name type="scientific">Microbacterium aerolatum</name>
    <dbReference type="NCBI Taxonomy" id="153731"/>
    <lineage>
        <taxon>Bacteria</taxon>
        <taxon>Bacillati</taxon>
        <taxon>Actinomycetota</taxon>
        <taxon>Actinomycetes</taxon>
        <taxon>Micrococcales</taxon>
        <taxon>Microbacteriaceae</taxon>
        <taxon>Microbacterium</taxon>
    </lineage>
</organism>
<dbReference type="InterPro" id="IPR051915">
    <property type="entry name" value="Cellulose_Degrad_GH3"/>
</dbReference>
<keyword evidence="5" id="KW-0378">Hydrolase</keyword>
<dbReference type="PANTHER" id="PTHR30620">
    <property type="entry name" value="PERIPLASMIC BETA-GLUCOSIDASE-RELATED"/>
    <property type="match status" value="1"/>
</dbReference>
<proteinExistence type="inferred from homology"/>
<dbReference type="InterPro" id="IPR001764">
    <property type="entry name" value="Glyco_hydro_3_N"/>
</dbReference>
<dbReference type="Proteomes" id="UP000321225">
    <property type="component" value="Unassembled WGS sequence"/>
</dbReference>
<evidence type="ECO:0000256" key="4">
    <source>
        <dbReference type="ARBA" id="ARBA00022729"/>
    </source>
</evidence>
<reference evidence="9 10" key="1">
    <citation type="submission" date="2019-07" db="EMBL/GenBank/DDBJ databases">
        <title>Whole genome shotgun sequence of Microbacterium aerolatum NBRC 103071.</title>
        <authorList>
            <person name="Hosoyama A."/>
            <person name="Uohara A."/>
            <person name="Ohji S."/>
            <person name="Ichikawa N."/>
        </authorList>
    </citation>
    <scope>NUCLEOTIDE SEQUENCE [LARGE SCALE GENOMIC DNA]</scope>
    <source>
        <strain evidence="9 10">NBRC 103071</strain>
    </source>
</reference>
<protein>
    <recommendedName>
        <fullName evidence="3">beta-glucosidase</fullName>
        <ecNumber evidence="3">3.2.1.21</ecNumber>
    </recommendedName>
</protein>
<evidence type="ECO:0000256" key="6">
    <source>
        <dbReference type="ARBA" id="ARBA00023295"/>
    </source>
</evidence>
<dbReference type="SUPFAM" id="SSF52279">
    <property type="entry name" value="Beta-D-glucan exohydrolase, C-terminal domain"/>
    <property type="match status" value="1"/>
</dbReference>
<sequence length="595" mass="63380">MTTIDTTHSVNRAREIVDALSLDQQIGLLLHPIVALNHDPDGSSGFGGPSMRELIEDHGIRFFCLGSIPDPKATAEILAGLQEIARSTGSKLPAVFSTDPRHSFMQNDGASHRASGVSQWPENLGLGAIGDVELVRRYADIVRQDYLAMGIRMALHPQVDLATEPRWARQAQSFHADPKTTSHMLEAFLDGLQGPELGPQSVAATVKHFPGGGPQLDGEDPHFPYGREQVYPGGRFQDHLEPFRTAIAAGTAAIMPYYGMPVGLELDGEPVEPVGFAFNRQIITGLLRERLGYDGVVLSDFGLVTDIEIAGKPFPARAWGVEHLSESARVARIFEAGVDQLGGERDSALIRSTMSAGLLDAERVAVSAARIVQLMVGLGLLDDAPSDAVAHAALPRSGDAELAASAQSRALTVLYNGSEAAPVLPLAGRQKVHLVNTSAEVLPDGWAAVDADLADVAIVRVRAPWEHRDHYFLEAGMQQGSLEFPDALIERIVGLARRVPVILVVEMNRPAILTPFVDEVAAIVADFGASDAAVLQVLCGATTAEGQLPFELPRSMAAVARSAPDALNDTLAPLFPAGWHVAVSAAADESATTRS</sequence>
<dbReference type="EMBL" id="BJUW01000013">
    <property type="protein sequence ID" value="GEK87424.1"/>
    <property type="molecule type" value="Genomic_DNA"/>
</dbReference>
<dbReference type="Pfam" id="PF00933">
    <property type="entry name" value="Glyco_hydro_3"/>
    <property type="match status" value="1"/>
</dbReference>
<keyword evidence="4" id="KW-0732">Signal</keyword>
<feature type="domain" description="Glycoside hydrolase family 3 C-terminal" evidence="8">
    <location>
        <begin position="449"/>
        <end position="581"/>
    </location>
</feature>
<evidence type="ECO:0000256" key="5">
    <source>
        <dbReference type="ARBA" id="ARBA00022801"/>
    </source>
</evidence>
<dbReference type="GO" id="GO:0009251">
    <property type="term" value="P:glucan catabolic process"/>
    <property type="evidence" value="ECO:0007669"/>
    <property type="project" value="TreeGrafter"/>
</dbReference>
<dbReference type="Gene3D" id="3.20.20.300">
    <property type="entry name" value="Glycoside hydrolase, family 3, N-terminal domain"/>
    <property type="match status" value="1"/>
</dbReference>
<evidence type="ECO:0000259" key="7">
    <source>
        <dbReference type="Pfam" id="PF00933"/>
    </source>
</evidence>
<dbReference type="GO" id="GO:0008422">
    <property type="term" value="F:beta-glucosidase activity"/>
    <property type="evidence" value="ECO:0007669"/>
    <property type="project" value="UniProtKB-EC"/>
</dbReference>
<evidence type="ECO:0000256" key="3">
    <source>
        <dbReference type="ARBA" id="ARBA00012744"/>
    </source>
</evidence>
<dbReference type="AlphaFoldDB" id="A0A511AGX7"/>
<dbReference type="PANTHER" id="PTHR30620:SF16">
    <property type="entry name" value="LYSOSOMAL BETA GLUCOSIDASE"/>
    <property type="match status" value="1"/>
</dbReference>
<dbReference type="RefSeq" id="WP_147040048.1">
    <property type="nucleotide sequence ID" value="NZ_BJUW01000013.1"/>
</dbReference>
<comment type="catalytic activity">
    <reaction evidence="1">
        <text>Hydrolysis of terminal, non-reducing beta-D-glucosyl residues with release of beta-D-glucose.</text>
        <dbReference type="EC" id="3.2.1.21"/>
    </reaction>
</comment>
<dbReference type="EC" id="3.2.1.21" evidence="3"/>
<dbReference type="Pfam" id="PF01915">
    <property type="entry name" value="Glyco_hydro_3_C"/>
    <property type="match status" value="1"/>
</dbReference>
<dbReference type="InterPro" id="IPR036962">
    <property type="entry name" value="Glyco_hydro_3_N_sf"/>
</dbReference>
<dbReference type="InterPro" id="IPR017853">
    <property type="entry name" value="GH"/>
</dbReference>
<dbReference type="InterPro" id="IPR036881">
    <property type="entry name" value="Glyco_hydro_3_C_sf"/>
</dbReference>
<evidence type="ECO:0000313" key="10">
    <source>
        <dbReference type="Proteomes" id="UP000321225"/>
    </source>
</evidence>
<dbReference type="OrthoDB" id="3187421at2"/>
<dbReference type="Gene3D" id="3.40.50.1700">
    <property type="entry name" value="Glycoside hydrolase family 3 C-terminal domain"/>
    <property type="match status" value="1"/>
</dbReference>
<keyword evidence="10" id="KW-1185">Reference proteome</keyword>
<evidence type="ECO:0000256" key="2">
    <source>
        <dbReference type="ARBA" id="ARBA00005336"/>
    </source>
</evidence>
<keyword evidence="6" id="KW-0326">Glycosidase</keyword>